<reference evidence="9" key="2">
    <citation type="journal article" date="2023" name="BMC Genomics">
        <title>Pest status, molecular evolution, and epigenetic factors derived from the genome assembly of Frankliniella fusca, a thysanopteran phytovirus vector.</title>
        <authorList>
            <person name="Catto M.A."/>
            <person name="Labadie P.E."/>
            <person name="Jacobson A.L."/>
            <person name="Kennedy G.G."/>
            <person name="Srinivasan R."/>
            <person name="Hunt B.G."/>
        </authorList>
    </citation>
    <scope>NUCLEOTIDE SEQUENCE</scope>
    <source>
        <strain evidence="9">PL_HMW_Pooled</strain>
    </source>
</reference>
<dbReference type="PANTHER" id="PTHR10838">
    <property type="entry name" value="SYNAPTOGYRIN"/>
    <property type="match status" value="1"/>
</dbReference>
<evidence type="ECO:0000256" key="2">
    <source>
        <dbReference type="ARBA" id="ARBA00010252"/>
    </source>
</evidence>
<dbReference type="Proteomes" id="UP001219518">
    <property type="component" value="Unassembled WGS sequence"/>
</dbReference>
<feature type="transmembrane region" description="Helical" evidence="6">
    <location>
        <begin position="27"/>
        <end position="49"/>
    </location>
</feature>
<reference evidence="9" key="1">
    <citation type="submission" date="2021-07" db="EMBL/GenBank/DDBJ databases">
        <authorList>
            <person name="Catto M.A."/>
            <person name="Jacobson A."/>
            <person name="Kennedy G."/>
            <person name="Labadie P."/>
            <person name="Hunt B.G."/>
            <person name="Srinivasan R."/>
        </authorList>
    </citation>
    <scope>NUCLEOTIDE SEQUENCE</scope>
    <source>
        <strain evidence="9">PL_HMW_Pooled</strain>
        <tissue evidence="9">Head</tissue>
    </source>
</reference>
<evidence type="ECO:0000256" key="5">
    <source>
        <dbReference type="ARBA" id="ARBA00023136"/>
    </source>
</evidence>
<dbReference type="PROSITE" id="PS51225">
    <property type="entry name" value="MARVEL"/>
    <property type="match status" value="1"/>
</dbReference>
<evidence type="ECO:0000256" key="6">
    <source>
        <dbReference type="PIRNR" id="PIRNR011282"/>
    </source>
</evidence>
<dbReference type="InterPro" id="IPR016579">
    <property type="entry name" value="Synaptogyrin"/>
</dbReference>
<evidence type="ECO:0000256" key="3">
    <source>
        <dbReference type="ARBA" id="ARBA00022692"/>
    </source>
</evidence>
<name>A0AAE1GW12_9NEOP</name>
<dbReference type="Pfam" id="PF01284">
    <property type="entry name" value="MARVEL"/>
    <property type="match status" value="1"/>
</dbReference>
<keyword evidence="4 6" id="KW-1133">Transmembrane helix</keyword>
<organism evidence="9 10">
    <name type="scientific">Frankliniella fusca</name>
    <dbReference type="NCBI Taxonomy" id="407009"/>
    <lineage>
        <taxon>Eukaryota</taxon>
        <taxon>Metazoa</taxon>
        <taxon>Ecdysozoa</taxon>
        <taxon>Arthropoda</taxon>
        <taxon>Hexapoda</taxon>
        <taxon>Insecta</taxon>
        <taxon>Pterygota</taxon>
        <taxon>Neoptera</taxon>
        <taxon>Paraneoptera</taxon>
        <taxon>Thysanoptera</taxon>
        <taxon>Terebrantia</taxon>
        <taxon>Thripoidea</taxon>
        <taxon>Thripidae</taxon>
        <taxon>Frankliniella</taxon>
    </lineage>
</organism>
<evidence type="ECO:0000256" key="4">
    <source>
        <dbReference type="ARBA" id="ARBA00022989"/>
    </source>
</evidence>
<feature type="region of interest" description="Disordered" evidence="7">
    <location>
        <begin position="185"/>
        <end position="232"/>
    </location>
</feature>
<accession>A0AAE1GW12</accession>
<protein>
    <recommendedName>
        <fullName evidence="6">Synaptogyrin</fullName>
    </recommendedName>
</protein>
<dbReference type="PIRSF" id="PIRSF011282">
    <property type="entry name" value="Synaptogyrin"/>
    <property type="match status" value="1"/>
</dbReference>
<evidence type="ECO:0000313" key="10">
    <source>
        <dbReference type="Proteomes" id="UP001219518"/>
    </source>
</evidence>
<comment type="caution">
    <text evidence="9">The sequence shown here is derived from an EMBL/GenBank/DDBJ whole genome shotgun (WGS) entry which is preliminary data.</text>
</comment>
<feature type="domain" description="MARVEL" evidence="8">
    <location>
        <begin position="21"/>
        <end position="174"/>
    </location>
</feature>
<comment type="subcellular location">
    <subcellularLocation>
        <location evidence="1 6">Membrane</location>
        <topology evidence="1 6">Multi-pass membrane protein</topology>
    </subcellularLocation>
</comment>
<keyword evidence="3 6" id="KW-0812">Transmembrane</keyword>
<proteinExistence type="inferred from homology"/>
<evidence type="ECO:0000256" key="7">
    <source>
        <dbReference type="SAM" id="MobiDB-lite"/>
    </source>
</evidence>
<evidence type="ECO:0000313" key="9">
    <source>
        <dbReference type="EMBL" id="KAK3909838.1"/>
    </source>
</evidence>
<feature type="transmembrane region" description="Helical" evidence="6">
    <location>
        <begin position="75"/>
        <end position="97"/>
    </location>
</feature>
<feature type="transmembrane region" description="Helical" evidence="6">
    <location>
        <begin position="151"/>
        <end position="170"/>
    </location>
</feature>
<dbReference type="AlphaFoldDB" id="A0AAE1GW12"/>
<dbReference type="GO" id="GO:0031594">
    <property type="term" value="C:neuromuscular junction"/>
    <property type="evidence" value="ECO:0007669"/>
    <property type="project" value="TreeGrafter"/>
</dbReference>
<dbReference type="InterPro" id="IPR008253">
    <property type="entry name" value="Marvel"/>
</dbReference>
<comment type="similarity">
    <text evidence="2 6">Belongs to the synaptogyrin family.</text>
</comment>
<dbReference type="GO" id="GO:0030672">
    <property type="term" value="C:synaptic vesicle membrane"/>
    <property type="evidence" value="ECO:0007669"/>
    <property type="project" value="TreeGrafter"/>
</dbReference>
<keyword evidence="5 6" id="KW-0472">Membrane</keyword>
<sequence length="232" mass="24883">MDVGGAYGGGKAGAPFDPITFVQRPQVVLRALCLLFAIIVFGCISSQGWQPEPPEPGKKSVEVCLYNKNGNACNYGVGIGVIAFLASIGFLAGEYLFEQMSSVKTRKHYVLGDLGFSGFWAFLYFVGFCYLSNQWGKSEETPVGTSNMQAAIAFSFFSIFTWAGCAWFAYQRFRQGSDAAFAPSYDADPSSVPGGAPYSSYPVGPDADGGYQEPPFSGSQNRGPGDFQAPAY</sequence>
<evidence type="ECO:0000256" key="1">
    <source>
        <dbReference type="ARBA" id="ARBA00004141"/>
    </source>
</evidence>
<feature type="transmembrane region" description="Helical" evidence="6">
    <location>
        <begin position="109"/>
        <end position="131"/>
    </location>
</feature>
<dbReference type="PANTHER" id="PTHR10838:SF20">
    <property type="entry name" value="SYNAPTOGYRIN"/>
    <property type="match status" value="1"/>
</dbReference>
<gene>
    <name evidence="9" type="ORF">KUF71_019847</name>
</gene>
<dbReference type="EMBL" id="JAHWGI010000122">
    <property type="protein sequence ID" value="KAK3909838.1"/>
    <property type="molecule type" value="Genomic_DNA"/>
</dbReference>
<evidence type="ECO:0000259" key="8">
    <source>
        <dbReference type="PROSITE" id="PS51225"/>
    </source>
</evidence>
<keyword evidence="10" id="KW-1185">Reference proteome</keyword>